<evidence type="ECO:0000313" key="2">
    <source>
        <dbReference type="Proteomes" id="UP000799536"/>
    </source>
</evidence>
<comment type="caution">
    <text evidence="1">The sequence shown here is derived from an EMBL/GenBank/DDBJ whole genome shotgun (WGS) entry which is preliminary data.</text>
</comment>
<dbReference type="AlphaFoldDB" id="A0A9P4JTZ0"/>
<dbReference type="Proteomes" id="UP000799536">
    <property type="component" value="Unassembled WGS sequence"/>
</dbReference>
<keyword evidence="2" id="KW-1185">Reference proteome</keyword>
<sequence length="65" mass="7448">MWYHVHIIGSAKRHLLTTQCELFVLHKGGNRSMAAPSRSWTEYIKGYDVFFPSAGAATERTNFLF</sequence>
<gene>
    <name evidence="1" type="ORF">GQ43DRAFT_310069</name>
</gene>
<organism evidence="1 2">
    <name type="scientific">Delitschia confertaspora ATCC 74209</name>
    <dbReference type="NCBI Taxonomy" id="1513339"/>
    <lineage>
        <taxon>Eukaryota</taxon>
        <taxon>Fungi</taxon>
        <taxon>Dikarya</taxon>
        <taxon>Ascomycota</taxon>
        <taxon>Pezizomycotina</taxon>
        <taxon>Dothideomycetes</taxon>
        <taxon>Pleosporomycetidae</taxon>
        <taxon>Pleosporales</taxon>
        <taxon>Delitschiaceae</taxon>
        <taxon>Delitschia</taxon>
    </lineage>
</organism>
<name>A0A9P4JTZ0_9PLEO</name>
<protein>
    <submittedName>
        <fullName evidence="1">Uncharacterized protein</fullName>
    </submittedName>
</protein>
<reference evidence="1" key="1">
    <citation type="journal article" date="2020" name="Stud. Mycol.">
        <title>101 Dothideomycetes genomes: a test case for predicting lifestyles and emergence of pathogens.</title>
        <authorList>
            <person name="Haridas S."/>
            <person name="Albert R."/>
            <person name="Binder M."/>
            <person name="Bloem J."/>
            <person name="Labutti K."/>
            <person name="Salamov A."/>
            <person name="Andreopoulos B."/>
            <person name="Baker S."/>
            <person name="Barry K."/>
            <person name="Bills G."/>
            <person name="Bluhm B."/>
            <person name="Cannon C."/>
            <person name="Castanera R."/>
            <person name="Culley D."/>
            <person name="Daum C."/>
            <person name="Ezra D."/>
            <person name="Gonzalez J."/>
            <person name="Henrissat B."/>
            <person name="Kuo A."/>
            <person name="Liang C."/>
            <person name="Lipzen A."/>
            <person name="Lutzoni F."/>
            <person name="Magnuson J."/>
            <person name="Mondo S."/>
            <person name="Nolan M."/>
            <person name="Ohm R."/>
            <person name="Pangilinan J."/>
            <person name="Park H.-J."/>
            <person name="Ramirez L."/>
            <person name="Alfaro M."/>
            <person name="Sun H."/>
            <person name="Tritt A."/>
            <person name="Yoshinaga Y."/>
            <person name="Zwiers L.-H."/>
            <person name="Turgeon B."/>
            <person name="Goodwin S."/>
            <person name="Spatafora J."/>
            <person name="Crous P."/>
            <person name="Grigoriev I."/>
        </authorList>
    </citation>
    <scope>NUCLEOTIDE SEQUENCE</scope>
    <source>
        <strain evidence="1">ATCC 74209</strain>
    </source>
</reference>
<dbReference type="EMBL" id="ML993854">
    <property type="protein sequence ID" value="KAF2205531.1"/>
    <property type="molecule type" value="Genomic_DNA"/>
</dbReference>
<accession>A0A9P4JTZ0</accession>
<evidence type="ECO:0000313" key="1">
    <source>
        <dbReference type="EMBL" id="KAF2205531.1"/>
    </source>
</evidence>
<proteinExistence type="predicted"/>